<keyword evidence="2" id="KW-1185">Reference proteome</keyword>
<dbReference type="Gramene" id="LPERR03G23180.1">
    <property type="protein sequence ID" value="LPERR03G23180.1"/>
    <property type="gene ID" value="LPERR03G23180"/>
</dbReference>
<dbReference type="EnsemblPlants" id="LPERR03G23180.1">
    <property type="protein sequence ID" value="LPERR03G23180.1"/>
    <property type="gene ID" value="LPERR03G23180"/>
</dbReference>
<reference evidence="1 2" key="1">
    <citation type="submission" date="2012-08" db="EMBL/GenBank/DDBJ databases">
        <title>Oryza genome evolution.</title>
        <authorList>
            <person name="Wing R.A."/>
        </authorList>
    </citation>
    <scope>NUCLEOTIDE SEQUENCE</scope>
</reference>
<dbReference type="Proteomes" id="UP000032180">
    <property type="component" value="Chromosome 3"/>
</dbReference>
<dbReference type="AlphaFoldDB" id="A0A0D9VX07"/>
<protein>
    <submittedName>
        <fullName evidence="1">Uncharacterized protein</fullName>
    </submittedName>
</protein>
<reference evidence="1" key="3">
    <citation type="submission" date="2015-04" db="UniProtKB">
        <authorList>
            <consortium name="EnsemblPlants"/>
        </authorList>
    </citation>
    <scope>IDENTIFICATION</scope>
</reference>
<sequence>MTPHDVLDTQVCKENFLVCVRPCLLPSGISLGCKSKNTTYEFYHPSVTARQLGLGYRSSFTSWIGFVQENWWIHNCYMDDSLISRSLPMTHLIPFRCMLLHQHHGKRGGTTGAVTCSIKQCPNTVSNFALTSPSKKR</sequence>
<evidence type="ECO:0000313" key="2">
    <source>
        <dbReference type="Proteomes" id="UP000032180"/>
    </source>
</evidence>
<proteinExistence type="predicted"/>
<organism evidence="1 2">
    <name type="scientific">Leersia perrieri</name>
    <dbReference type="NCBI Taxonomy" id="77586"/>
    <lineage>
        <taxon>Eukaryota</taxon>
        <taxon>Viridiplantae</taxon>
        <taxon>Streptophyta</taxon>
        <taxon>Embryophyta</taxon>
        <taxon>Tracheophyta</taxon>
        <taxon>Spermatophyta</taxon>
        <taxon>Magnoliopsida</taxon>
        <taxon>Liliopsida</taxon>
        <taxon>Poales</taxon>
        <taxon>Poaceae</taxon>
        <taxon>BOP clade</taxon>
        <taxon>Oryzoideae</taxon>
        <taxon>Oryzeae</taxon>
        <taxon>Oryzinae</taxon>
        <taxon>Leersia</taxon>
    </lineage>
</organism>
<reference evidence="2" key="2">
    <citation type="submission" date="2013-12" db="EMBL/GenBank/DDBJ databases">
        <authorList>
            <person name="Yu Y."/>
            <person name="Lee S."/>
            <person name="de Baynast K."/>
            <person name="Wissotski M."/>
            <person name="Liu L."/>
            <person name="Talag J."/>
            <person name="Goicoechea J."/>
            <person name="Angelova A."/>
            <person name="Jetty R."/>
            <person name="Kudrna D."/>
            <person name="Golser W."/>
            <person name="Rivera L."/>
            <person name="Zhang J."/>
            <person name="Wing R."/>
        </authorList>
    </citation>
    <scope>NUCLEOTIDE SEQUENCE</scope>
</reference>
<accession>A0A0D9VX07</accession>
<name>A0A0D9VX07_9ORYZ</name>
<evidence type="ECO:0000313" key="1">
    <source>
        <dbReference type="EnsemblPlants" id="LPERR03G23180.1"/>
    </source>
</evidence>
<dbReference type="HOGENOM" id="CLU_1868082_0_0_1"/>